<dbReference type="GO" id="GO:0005524">
    <property type="term" value="F:ATP binding"/>
    <property type="evidence" value="ECO:0007669"/>
    <property type="project" value="UniProtKB-KW"/>
</dbReference>
<keyword evidence="9" id="KW-0175">Coiled coil</keyword>
<dbReference type="EnsemblMetazoa" id="BGLB012668-RB">
    <property type="protein sequence ID" value="BGLB012668-PB"/>
    <property type="gene ID" value="BGLB012668"/>
</dbReference>
<dbReference type="CDD" id="cd17936">
    <property type="entry name" value="EEXXEc_NFX1"/>
    <property type="match status" value="1"/>
</dbReference>
<dbReference type="InterPro" id="IPR027417">
    <property type="entry name" value="P-loop_NTPase"/>
</dbReference>
<keyword evidence="4" id="KW-0863">Zinc-finger</keyword>
<keyword evidence="2" id="KW-0677">Repeat</keyword>
<dbReference type="Proteomes" id="UP000076420">
    <property type="component" value="Unassembled WGS sequence"/>
</dbReference>
<evidence type="ECO:0000256" key="4">
    <source>
        <dbReference type="ARBA" id="ARBA00022771"/>
    </source>
</evidence>
<keyword evidence="7" id="KW-0862">Zinc</keyword>
<dbReference type="InterPro" id="IPR047187">
    <property type="entry name" value="SF1_C_Upf1"/>
</dbReference>
<dbReference type="GO" id="GO:0005694">
    <property type="term" value="C:chromosome"/>
    <property type="evidence" value="ECO:0007669"/>
    <property type="project" value="UniProtKB-ARBA"/>
</dbReference>
<dbReference type="Gene3D" id="3.40.50.300">
    <property type="entry name" value="P-loop containing nucleotide triphosphate hydrolases"/>
    <property type="match status" value="3"/>
</dbReference>
<dbReference type="PANTHER" id="PTHR10887:SF341">
    <property type="entry name" value="NFX1-TYPE ZINC FINGER-CONTAINING PROTEIN 1"/>
    <property type="match status" value="1"/>
</dbReference>
<evidence type="ECO:0000256" key="9">
    <source>
        <dbReference type="SAM" id="Coils"/>
    </source>
</evidence>
<dbReference type="GO" id="GO:0004386">
    <property type="term" value="F:helicase activity"/>
    <property type="evidence" value="ECO:0007669"/>
    <property type="project" value="UniProtKB-KW"/>
</dbReference>
<dbReference type="GO" id="GO:0016787">
    <property type="term" value="F:hydrolase activity"/>
    <property type="evidence" value="ECO:0007669"/>
    <property type="project" value="UniProtKB-KW"/>
</dbReference>
<dbReference type="PANTHER" id="PTHR10887">
    <property type="entry name" value="DNA2/NAM7 HELICASE FAMILY"/>
    <property type="match status" value="1"/>
</dbReference>
<proteinExistence type="predicted"/>
<dbReference type="Pfam" id="PF25396">
    <property type="entry name" value="ZNFX1"/>
    <property type="match status" value="1"/>
</dbReference>
<dbReference type="InterPro" id="IPR000967">
    <property type="entry name" value="Znf_NFX1"/>
</dbReference>
<evidence type="ECO:0000313" key="13">
    <source>
        <dbReference type="Proteomes" id="UP000076420"/>
    </source>
</evidence>
<name>A0A2C9K3V7_BIOGL</name>
<accession>A0A2C9K3V7</accession>
<sequence>MPKKNGPYHSRSEDGAPRQRPIIGYNRLKGWSELVDDPDHLLLEVMVSLKELGQFLNSQSLNKDKLQLMTAILEITLKADYHEQCFTKFLYMLVNTRFFQTDLAVHLSSNTNSLNCRLANAVVTYVQHVTVLIPNEVDQCDRLVTFLCENHHHYNCDFERIRTLADSFNSCRTQGKLKDLPHDETQDEQELYHKAFSEYPALPLSQELKPFFKPLLRENKVKGAYRDKHEYLDTMYRLVREDFIQPLRSALRKARGEEDSDSNVIVFENVRILSCDVKEELVHSIQLDMSQLKDLKSIIENLFITGNLVCLTHDNFRSILYATISGRTSKELSKGIVKLAFINCLLDVLSFTADMKFRMIESPSFFGAYSPVLQGIQEMCHHPLPLESYLVRCKNISDNPAYLSQSSVYDISCLVDKSPGSLRCRVLATQSWPLPLRRQNLNEEQLEAIKEALTRELTLIQGPPGTGKTFVSLKIMRALLENVHNQSSEGGPILVVCYTNHALDQFLEGILKFCSEGIIRVGGNSKCEALESYNLAYIRRNDKVRDRSLRRALFYIYEEMRPLQRRIKRLADQLTMTKHKILDEDALREFILESHLQSLQSKRDLCQGQSIIRMWLSVASDADFEVYLHEAAKSHLLSLLMLKNTMRNSGCLNFKQKIQVTTKAMVYRMWKDRYEKKFGRVSDKSILSDQDLAPFIDGKVIQKIHFSGYPSVEDWILGNDLEETVASIEYLTKDQNNIDFEDLVDAESCDSIDDLDAASSDGDFDSDENLSALTSLMVRLECLGVNLTEAADHRKVSSRNRISYIEALRKAETSEPMTASEESSTSSLWKLDVSVRFKLYKTWRSKYLSSLKEEMRSLSRQYESLLEKKKELQRMRDISILRQAKVVGMTTTGAAKHRKVLEAVGPRIVVVEEAAEVLEAHIITSLSRHCKHLILVGDHQQLRPKVEVYELAQHYGLEVSLFERLVNNDFKCVQLKEQFRMRPEISMFLRHIYPGLKDGESVKSRPGIDGMHQNVFFIKHNQSEQKIKKGTSKFNNFEAKYLLKLTEYLISQGHEAEQITILGAYGGQVNRIQELQRASKNSTLGKVRVSTIDNFQGEENKIILLSLVRSNSDNQVGFLSTDNRVCVAISRAQYGMYVIGDIDLLAKRSQLWENKQHNNLKEIKKIDDFDQAISLKGCGKKCKTRLQCEHLCSLICHIGNHDQYVCDKNCLKMCPRGHVCPKKCVETCPPCGVMVNFQLSCGHTQLQPCYTNILNIVCREKCSKTCPSGHLCPYDCKVNCPPCRTGVERNLNCGHTLTAMCHEKSLKCKEKCRKPCSFGHPCPLMCTEGCADCTKYVCLTLLCGHDLFEMCWKFTTGQAKCTKPCANICVRGHNCPRLCKVCSASCRPCSETLPCGHRCTELPRQIALGDIVDKPCMSRCFSRCQNGHPCPNVCSEACPPVCLTVLKCGHLCRRKLEPRPSGLNYVEVCDEPCEKVCDRGHKCFSNCSEPCLPCGELLSCGHRCACVPRKLTPADDPVPCKQQCKKVCRKGHQCPALCWEICPPLCRKLKCKVIKLFTSRETVYKYAYEWKSSSVDPVSSLKL</sequence>
<organism evidence="12 13">
    <name type="scientific">Biomphalaria glabrata</name>
    <name type="common">Bloodfluke planorb</name>
    <name type="synonym">Freshwater snail</name>
    <dbReference type="NCBI Taxonomy" id="6526"/>
    <lineage>
        <taxon>Eukaryota</taxon>
        <taxon>Metazoa</taxon>
        <taxon>Spiralia</taxon>
        <taxon>Lophotrochozoa</taxon>
        <taxon>Mollusca</taxon>
        <taxon>Gastropoda</taxon>
        <taxon>Heterobranchia</taxon>
        <taxon>Euthyneura</taxon>
        <taxon>Panpulmonata</taxon>
        <taxon>Hygrophila</taxon>
        <taxon>Lymnaeoidea</taxon>
        <taxon>Planorbidae</taxon>
        <taxon>Biomphalaria</taxon>
    </lineage>
</organism>
<keyword evidence="8" id="KW-0067">ATP-binding</keyword>
<keyword evidence="6" id="KW-0347">Helicase</keyword>
<dbReference type="VEuPathDB" id="VectorBase:BGLAX_029130"/>
<evidence type="ECO:0000259" key="11">
    <source>
        <dbReference type="SMART" id="SM00438"/>
    </source>
</evidence>
<dbReference type="VEuPathDB" id="VectorBase:BGLB012668"/>
<evidence type="ECO:0000256" key="2">
    <source>
        <dbReference type="ARBA" id="ARBA00022737"/>
    </source>
</evidence>
<feature type="domain" description="NF-X1-type" evidence="11">
    <location>
        <begin position="1188"/>
        <end position="1208"/>
    </location>
</feature>
<gene>
    <name evidence="12" type="primary">106080276</name>
</gene>
<dbReference type="SMART" id="SM00438">
    <property type="entry name" value="ZnF_NFX"/>
    <property type="match status" value="2"/>
</dbReference>
<keyword evidence="5" id="KW-0378">Hydrolase</keyword>
<feature type="domain" description="NF-X1-type" evidence="11">
    <location>
        <begin position="1293"/>
        <end position="1314"/>
    </location>
</feature>
<evidence type="ECO:0000256" key="8">
    <source>
        <dbReference type="ARBA" id="ARBA00022840"/>
    </source>
</evidence>
<dbReference type="InterPro" id="IPR041677">
    <property type="entry name" value="DNA2/NAM7_AAA_11"/>
</dbReference>
<dbReference type="Pfam" id="PF13087">
    <property type="entry name" value="AAA_12"/>
    <property type="match status" value="1"/>
</dbReference>
<dbReference type="CDD" id="cd18808">
    <property type="entry name" value="SF1_C_Upf1"/>
    <property type="match status" value="1"/>
</dbReference>
<dbReference type="SUPFAM" id="SSF52540">
    <property type="entry name" value="P-loop containing nucleoside triphosphate hydrolases"/>
    <property type="match status" value="1"/>
</dbReference>
<reference evidence="12" key="1">
    <citation type="submission" date="2020-05" db="UniProtKB">
        <authorList>
            <consortium name="EnsemblMetazoa"/>
        </authorList>
    </citation>
    <scope>IDENTIFICATION</scope>
    <source>
        <strain evidence="12">BB02</strain>
    </source>
</reference>
<evidence type="ECO:0000256" key="3">
    <source>
        <dbReference type="ARBA" id="ARBA00022741"/>
    </source>
</evidence>
<dbReference type="OrthoDB" id="6144670at2759"/>
<evidence type="ECO:0000256" key="10">
    <source>
        <dbReference type="SAM" id="MobiDB-lite"/>
    </source>
</evidence>
<evidence type="ECO:0000256" key="1">
    <source>
        <dbReference type="ARBA" id="ARBA00022723"/>
    </source>
</evidence>
<keyword evidence="1" id="KW-0479">Metal-binding</keyword>
<dbReference type="GO" id="GO:0031380">
    <property type="term" value="C:nuclear RNA-directed RNA polymerase complex"/>
    <property type="evidence" value="ECO:0007669"/>
    <property type="project" value="TreeGrafter"/>
</dbReference>
<evidence type="ECO:0000313" key="12">
    <source>
        <dbReference type="EnsemblMetazoa" id="BGLB012668-PB"/>
    </source>
</evidence>
<dbReference type="GO" id="GO:0031048">
    <property type="term" value="P:regulatory ncRNA-mediated heterochromatin formation"/>
    <property type="evidence" value="ECO:0007669"/>
    <property type="project" value="TreeGrafter"/>
</dbReference>
<evidence type="ECO:0000256" key="6">
    <source>
        <dbReference type="ARBA" id="ARBA00022806"/>
    </source>
</evidence>
<dbReference type="Pfam" id="PF13086">
    <property type="entry name" value="AAA_11"/>
    <property type="match status" value="2"/>
</dbReference>
<evidence type="ECO:0000256" key="5">
    <source>
        <dbReference type="ARBA" id="ARBA00022801"/>
    </source>
</evidence>
<dbReference type="FunFam" id="3.40.50.300:FF:000326">
    <property type="entry name" value="P-loop containing nucleoside triphosphate hydrolase"/>
    <property type="match status" value="1"/>
</dbReference>
<feature type="region of interest" description="Disordered" evidence="10">
    <location>
        <begin position="1"/>
        <end position="20"/>
    </location>
</feature>
<protein>
    <recommendedName>
        <fullName evidence="11">NF-X1-type domain-containing protein</fullName>
    </recommendedName>
</protein>
<keyword evidence="3" id="KW-0547">Nucleotide-binding</keyword>
<evidence type="ECO:0000256" key="7">
    <source>
        <dbReference type="ARBA" id="ARBA00022833"/>
    </source>
</evidence>
<dbReference type="InterPro" id="IPR041679">
    <property type="entry name" value="DNA2/NAM7-like_C"/>
</dbReference>
<dbReference type="GO" id="GO:0008270">
    <property type="term" value="F:zinc ion binding"/>
    <property type="evidence" value="ECO:0007669"/>
    <property type="project" value="UniProtKB-KW"/>
</dbReference>
<dbReference type="KEGG" id="bgt:106080276"/>
<dbReference type="InterPro" id="IPR045055">
    <property type="entry name" value="DNA2/NAM7-like"/>
</dbReference>
<dbReference type="InterPro" id="IPR057373">
    <property type="entry name" value="ZNFX1"/>
</dbReference>
<feature type="coiled-coil region" evidence="9">
    <location>
        <begin position="848"/>
        <end position="875"/>
    </location>
</feature>